<dbReference type="Gene3D" id="3.40.50.300">
    <property type="entry name" value="P-loop containing nucleotide triphosphate hydrolases"/>
    <property type="match status" value="3"/>
</dbReference>
<dbReference type="CDD" id="cd17917">
    <property type="entry name" value="DEXHc_RHA-like"/>
    <property type="match status" value="1"/>
</dbReference>
<evidence type="ECO:0000313" key="13">
    <source>
        <dbReference type="Proteomes" id="UP000319731"/>
    </source>
</evidence>
<keyword evidence="2" id="KW-0547">Nucleotide-binding</keyword>
<dbReference type="InterPro" id="IPR016135">
    <property type="entry name" value="UBQ-conjugating_enzyme/RWD"/>
</dbReference>
<dbReference type="OrthoDB" id="5600252at2759"/>
<feature type="region of interest" description="Disordered" evidence="7">
    <location>
        <begin position="501"/>
        <end position="534"/>
    </location>
</feature>
<sequence length="1287" mass="142373">MKKGGLSSSSSAAAESKGKSAKESPSTAAKGSKGKSVASSSSSVASESGLTAAELKRQLFGSWTGKTPQVLLNEYCQKRQWSKPDINCNLAKAGAGWKCSVTLVKVDPKTKAKQIIKWDVPVLQVEQDQEAKHFASTYALHRLCSGTSYHRLLPPNHRDYWLDVLEPIRASVRADEARYQYAADPFASIEWRAKDEADAAKLVLEKERDQAMKAKQEEEEFPAVVLGQQVRAAIEELIKQNLSTAPANTSNPTASSDIDAEVATKLLKMGFRKAHVDEALTYESEFEDARNWLTSNVPEDDLPPGILPPISEFSVGRNTEDAYVEEQAYKRIHALGFDMSKVKSVYRACKRDEILTLERLCLELCGNPSLPNSQPTESEALIVFKEESEALGSIYADSFRSNSETTFEVSLTSPSISDGSLAFYLNTSSTYPHHPIIVVLQCPSLPAYIRLSCTKKLMEKSIELAASGEPAAFALVENAQENWNEWVENPPLLMSLVSNAPPHKPQKAVESHTPAAKLDKVSRKTRKSTQSDEEIRDALLAQESTAPYQKMLSARATLPAHKNRQDIITAVKSSQVVICGETGCGKSTQIPQILYEEAVRSLNGSKFSLICTQPRRISAMALAERTSAERCEDVGRTVGYAIRGERRASQATRILFCTVGIVVRMVSTSEGDGLEDVSVIVIDEVHERGVESDFMLIALKELLPKRPDLKVILMSATVQSDSFSKYFGGAPVLNIPGRTFPVDDVYLEDLLVSIPPTTWPNPPRRSNNKGSPNDFKLYTDRIERLDDSNFKIDYDLIAATVRHICTNMPSGAILIFLPGVMEIQRCMYVIKDLSDIGSTEVYPLHANLSSREQSQVFRRVPKHVRKIVVSTNVAETSLTIDDVVYVIDACKQRRGRAGRTQKGICYKLVTRKMEDEMLPAEAVAEIQRKSLDQLCLNVLAMGIRDVSGFLSKALDPPQTENIEFAMKTLLQVGAVDDSGGLSPLGEHLAKIPTDLRIGKILLFGAMFQCLEPILTVCAVLSHKSPWVQPSDKRDEAKAAREKFATERSDSLTDVRAYEAWVEASWKSRRDELDFCESNFLSKSALATIADYRKQYYQTLSELGFIHGDTANVNSSKPRIVKAALLAGLYPRFAIIKLPQTTYAETSVGTFKVDADPKSITFCTQEDGQVAIHPSSVNYGSGSFVGTPLLLYHQKVHTSAIFLRDTTAVSAWPLLLLNGRLDMQMSNNVVIVDGWVSIRAFPRIAVLVEGVRKLLSQLLDEKIKNPKLDISESEVVRIMLRIIEREGM</sequence>
<keyword evidence="3" id="KW-0378">Hydrolase</keyword>
<dbReference type="PANTHER" id="PTHR18934">
    <property type="entry name" value="ATP-DEPENDENT RNA HELICASE"/>
    <property type="match status" value="1"/>
</dbReference>
<dbReference type="PANTHER" id="PTHR18934:SF145">
    <property type="entry name" value="ATP-DEPENDENT RNA HELICASE DHX57-RELATED"/>
    <property type="match status" value="1"/>
</dbReference>
<dbReference type="SMART" id="SM00591">
    <property type="entry name" value="RWD"/>
    <property type="match status" value="1"/>
</dbReference>
<reference evidence="12 13" key="1">
    <citation type="journal article" date="2019" name="Sci. Rep.">
        <title>Comparative genomics of chytrid fungi reveal insights into the obligate biotrophic and pathogenic lifestyle of Synchytrium endobioticum.</title>
        <authorList>
            <person name="van de Vossenberg B.T.L.H."/>
            <person name="Warris S."/>
            <person name="Nguyen H.D.T."/>
            <person name="van Gent-Pelzer M.P.E."/>
            <person name="Joly D.L."/>
            <person name="van de Geest H.C."/>
            <person name="Bonants P.J.M."/>
            <person name="Smith D.S."/>
            <person name="Levesque C.A."/>
            <person name="van der Lee T.A.J."/>
        </authorList>
    </citation>
    <scope>NUCLEOTIDE SEQUENCE [LARGE SCALE GENOMIC DNA]</scope>
    <source>
        <strain evidence="12 13">JEL517</strain>
    </source>
</reference>
<evidence type="ECO:0000256" key="1">
    <source>
        <dbReference type="ARBA" id="ARBA00012552"/>
    </source>
</evidence>
<evidence type="ECO:0000256" key="3">
    <source>
        <dbReference type="ARBA" id="ARBA00022801"/>
    </source>
</evidence>
<evidence type="ECO:0000259" key="9">
    <source>
        <dbReference type="PROSITE" id="PS50908"/>
    </source>
</evidence>
<dbReference type="GO" id="GO:0003723">
    <property type="term" value="F:RNA binding"/>
    <property type="evidence" value="ECO:0007669"/>
    <property type="project" value="TreeGrafter"/>
</dbReference>
<dbReference type="InterPro" id="IPR001650">
    <property type="entry name" value="Helicase_C-like"/>
</dbReference>
<comment type="catalytic activity">
    <reaction evidence="6">
        <text>ATP + H2O = ADP + phosphate + H(+)</text>
        <dbReference type="Rhea" id="RHEA:13065"/>
        <dbReference type="ChEBI" id="CHEBI:15377"/>
        <dbReference type="ChEBI" id="CHEBI:15378"/>
        <dbReference type="ChEBI" id="CHEBI:30616"/>
        <dbReference type="ChEBI" id="CHEBI:43474"/>
        <dbReference type="ChEBI" id="CHEBI:456216"/>
        <dbReference type="EC" id="3.6.4.13"/>
    </reaction>
</comment>
<dbReference type="InterPro" id="IPR056328">
    <property type="entry name" value="DSRM_DHX29"/>
</dbReference>
<feature type="compositionally biased region" description="Low complexity" evidence="7">
    <location>
        <begin position="23"/>
        <end position="43"/>
    </location>
</feature>
<dbReference type="CDD" id="cd23827">
    <property type="entry name" value="RWD_YLR419W-like"/>
    <property type="match status" value="1"/>
</dbReference>
<dbReference type="EC" id="3.6.4.13" evidence="1"/>
<dbReference type="Pfam" id="PF05773">
    <property type="entry name" value="RWD"/>
    <property type="match status" value="1"/>
</dbReference>
<dbReference type="InterPro" id="IPR006575">
    <property type="entry name" value="RWD_dom"/>
</dbReference>
<dbReference type="SUPFAM" id="SSF46934">
    <property type="entry name" value="UBA-like"/>
    <property type="match status" value="1"/>
</dbReference>
<feature type="domain" description="RWD" evidence="9">
    <location>
        <begin position="386"/>
        <end position="486"/>
    </location>
</feature>
<dbReference type="SMART" id="SM00847">
    <property type="entry name" value="HA2"/>
    <property type="match status" value="1"/>
</dbReference>
<feature type="domain" description="Helicase C-terminal" evidence="11">
    <location>
        <begin position="800"/>
        <end position="942"/>
    </location>
</feature>
<dbReference type="Pfam" id="PF00271">
    <property type="entry name" value="Helicase_C"/>
    <property type="match status" value="1"/>
</dbReference>
<dbReference type="InterPro" id="IPR048333">
    <property type="entry name" value="HA2_WH"/>
</dbReference>
<dbReference type="FunFam" id="3.40.50.300:FF:000500">
    <property type="entry name" value="ATP-dependent RNA helicase DHX29"/>
    <property type="match status" value="1"/>
</dbReference>
<keyword evidence="13" id="KW-1185">Reference proteome</keyword>
<dbReference type="PROSITE" id="PS50030">
    <property type="entry name" value="UBA"/>
    <property type="match status" value="1"/>
</dbReference>
<dbReference type="GeneID" id="42006349"/>
<dbReference type="PROSITE" id="PS50908">
    <property type="entry name" value="RWD"/>
    <property type="match status" value="1"/>
</dbReference>
<dbReference type="GO" id="GO:0005524">
    <property type="term" value="F:ATP binding"/>
    <property type="evidence" value="ECO:0007669"/>
    <property type="project" value="UniProtKB-KW"/>
</dbReference>
<dbReference type="GO" id="GO:1990904">
    <property type="term" value="C:ribonucleoprotein complex"/>
    <property type="evidence" value="ECO:0007669"/>
    <property type="project" value="UniProtKB-ARBA"/>
</dbReference>
<dbReference type="SUPFAM" id="SSF54495">
    <property type="entry name" value="UBC-like"/>
    <property type="match status" value="1"/>
</dbReference>
<dbReference type="Gene3D" id="1.20.120.1080">
    <property type="match status" value="1"/>
</dbReference>
<dbReference type="CDD" id="cd00048">
    <property type="entry name" value="DSRM_SF"/>
    <property type="match status" value="1"/>
</dbReference>
<feature type="region of interest" description="Disordered" evidence="7">
    <location>
        <begin position="1"/>
        <end position="43"/>
    </location>
</feature>
<dbReference type="InterPro" id="IPR014001">
    <property type="entry name" value="Helicase_ATP-bd"/>
</dbReference>
<dbReference type="SMART" id="SM00490">
    <property type="entry name" value="HELICc"/>
    <property type="match status" value="1"/>
</dbReference>
<dbReference type="CDD" id="cd18791">
    <property type="entry name" value="SF2_C_RHA"/>
    <property type="match status" value="1"/>
</dbReference>
<dbReference type="FunFam" id="1.20.120.1080:FF:000002">
    <property type="entry name" value="Putative ATP-dependent RNA helicase DHX36"/>
    <property type="match status" value="1"/>
</dbReference>
<evidence type="ECO:0000259" key="11">
    <source>
        <dbReference type="PROSITE" id="PS51194"/>
    </source>
</evidence>
<protein>
    <recommendedName>
        <fullName evidence="1">RNA helicase</fullName>
        <ecNumber evidence="1">3.6.4.13</ecNumber>
    </recommendedName>
</protein>
<evidence type="ECO:0000313" key="12">
    <source>
        <dbReference type="EMBL" id="TPX31597.1"/>
    </source>
</evidence>
<dbReference type="InterPro" id="IPR007502">
    <property type="entry name" value="Helicase-assoc_dom"/>
</dbReference>
<evidence type="ECO:0000256" key="5">
    <source>
        <dbReference type="ARBA" id="ARBA00022840"/>
    </source>
</evidence>
<dbReference type="PROSITE" id="PS51192">
    <property type="entry name" value="HELICASE_ATP_BIND_1"/>
    <property type="match status" value="1"/>
</dbReference>
<dbReference type="InterPro" id="IPR011709">
    <property type="entry name" value="DEAD-box_helicase_OB_fold"/>
</dbReference>
<dbReference type="PROSITE" id="PS51194">
    <property type="entry name" value="HELICASE_CTER"/>
    <property type="match status" value="1"/>
</dbReference>
<feature type="domain" description="Helicase ATP-binding" evidence="10">
    <location>
        <begin position="567"/>
        <end position="736"/>
    </location>
</feature>
<dbReference type="EMBL" id="QEAO01000042">
    <property type="protein sequence ID" value="TPX31597.1"/>
    <property type="molecule type" value="Genomic_DNA"/>
</dbReference>
<dbReference type="InterPro" id="IPR002464">
    <property type="entry name" value="DNA/RNA_helicase_DEAH_CS"/>
</dbReference>
<comment type="caution">
    <text evidence="12">The sequence shown here is derived from an EMBL/GenBank/DDBJ whole genome shotgun (WGS) entry which is preliminary data.</text>
</comment>
<evidence type="ECO:0000259" key="8">
    <source>
        <dbReference type="PROSITE" id="PS50030"/>
    </source>
</evidence>
<dbReference type="Pfam" id="PF07717">
    <property type="entry name" value="OB_NTP_bind"/>
    <property type="match status" value="1"/>
</dbReference>
<dbReference type="InterPro" id="IPR027417">
    <property type="entry name" value="P-loop_NTPase"/>
</dbReference>
<organism evidence="12 13">
    <name type="scientific">Synchytrium microbalum</name>
    <dbReference type="NCBI Taxonomy" id="1806994"/>
    <lineage>
        <taxon>Eukaryota</taxon>
        <taxon>Fungi</taxon>
        <taxon>Fungi incertae sedis</taxon>
        <taxon>Chytridiomycota</taxon>
        <taxon>Chytridiomycota incertae sedis</taxon>
        <taxon>Chytridiomycetes</taxon>
        <taxon>Synchytriales</taxon>
        <taxon>Synchytriaceae</taxon>
        <taxon>Synchytrium</taxon>
    </lineage>
</organism>
<name>A0A507BR02_9FUNG</name>
<dbReference type="PROSITE" id="PS00690">
    <property type="entry name" value="DEAH_ATP_HELICASE"/>
    <property type="match status" value="1"/>
</dbReference>
<dbReference type="GO" id="GO:0016787">
    <property type="term" value="F:hydrolase activity"/>
    <property type="evidence" value="ECO:0007669"/>
    <property type="project" value="UniProtKB-KW"/>
</dbReference>
<dbReference type="RefSeq" id="XP_031022991.1">
    <property type="nucleotide sequence ID" value="XM_031171052.1"/>
</dbReference>
<dbReference type="InterPro" id="IPR015940">
    <property type="entry name" value="UBA"/>
</dbReference>
<dbReference type="SUPFAM" id="SSF52540">
    <property type="entry name" value="P-loop containing nucleoside triphosphate hydrolases"/>
    <property type="match status" value="1"/>
</dbReference>
<dbReference type="Pfam" id="PF04408">
    <property type="entry name" value="WHD_HA2"/>
    <property type="match status" value="1"/>
</dbReference>
<dbReference type="GO" id="GO:0003724">
    <property type="term" value="F:RNA helicase activity"/>
    <property type="evidence" value="ECO:0007669"/>
    <property type="project" value="UniProtKB-EC"/>
</dbReference>
<dbReference type="Proteomes" id="UP000319731">
    <property type="component" value="Unassembled WGS sequence"/>
</dbReference>
<evidence type="ECO:0000256" key="6">
    <source>
        <dbReference type="ARBA" id="ARBA00047984"/>
    </source>
</evidence>
<accession>A0A507BR02</accession>
<keyword evidence="5" id="KW-0067">ATP-binding</keyword>
<feature type="compositionally biased region" description="Low complexity" evidence="7">
    <location>
        <begin position="1"/>
        <end position="15"/>
    </location>
</feature>
<dbReference type="InterPro" id="IPR009060">
    <property type="entry name" value="UBA-like_sf"/>
</dbReference>
<proteinExistence type="predicted"/>
<gene>
    <name evidence="12" type="ORF">SmJEL517_g05124</name>
</gene>
<dbReference type="Pfam" id="PF26026">
    <property type="entry name" value="RNA_hel_CTD"/>
    <property type="match status" value="1"/>
</dbReference>
<evidence type="ECO:0000256" key="7">
    <source>
        <dbReference type="SAM" id="MobiDB-lite"/>
    </source>
</evidence>
<dbReference type="STRING" id="1806994.A0A507BR02"/>
<dbReference type="InterPro" id="IPR059023">
    <property type="entry name" value="RNA_hel_CTD"/>
</dbReference>
<dbReference type="InterPro" id="IPR011545">
    <property type="entry name" value="DEAD/DEAH_box_helicase_dom"/>
</dbReference>
<dbReference type="Gene3D" id="3.10.110.10">
    <property type="entry name" value="Ubiquitin Conjugating Enzyme"/>
    <property type="match status" value="1"/>
</dbReference>
<dbReference type="SMART" id="SM00487">
    <property type="entry name" value="DEXDc"/>
    <property type="match status" value="1"/>
</dbReference>
<feature type="domain" description="UBA" evidence="8">
    <location>
        <begin position="257"/>
        <end position="296"/>
    </location>
</feature>
<dbReference type="Pfam" id="PF24385">
    <property type="entry name" value="DSRM_DHX29"/>
    <property type="match status" value="1"/>
</dbReference>
<evidence type="ECO:0000256" key="2">
    <source>
        <dbReference type="ARBA" id="ARBA00022741"/>
    </source>
</evidence>
<keyword evidence="4" id="KW-0347">Helicase</keyword>
<dbReference type="Pfam" id="PF21010">
    <property type="entry name" value="HA2_C"/>
    <property type="match status" value="1"/>
</dbReference>
<evidence type="ECO:0000259" key="10">
    <source>
        <dbReference type="PROSITE" id="PS51192"/>
    </source>
</evidence>
<dbReference type="Pfam" id="PF00270">
    <property type="entry name" value="DEAD"/>
    <property type="match status" value="1"/>
</dbReference>
<evidence type="ECO:0000256" key="4">
    <source>
        <dbReference type="ARBA" id="ARBA00022806"/>
    </source>
</evidence>